<dbReference type="Proteomes" id="UP000231472">
    <property type="component" value="Unassembled WGS sequence"/>
</dbReference>
<dbReference type="EMBL" id="PEYC01000009">
    <property type="protein sequence ID" value="PIS40317.1"/>
    <property type="molecule type" value="Genomic_DNA"/>
</dbReference>
<accession>A0A2H0YP99</accession>
<protein>
    <submittedName>
        <fullName evidence="1">Uncharacterized protein</fullName>
    </submittedName>
</protein>
<reference evidence="2" key="1">
    <citation type="submission" date="2017-09" db="EMBL/GenBank/DDBJ databases">
        <title>Depth-based differentiation of microbial function through sediment-hosted aquifers and enrichment of novel symbionts in the deep terrestrial subsurface.</title>
        <authorList>
            <person name="Probst A.J."/>
            <person name="Ladd B."/>
            <person name="Jarett J.K."/>
            <person name="Geller-Mcgrath D.E."/>
            <person name="Sieber C.M.K."/>
            <person name="Emerson J.B."/>
            <person name="Anantharaman K."/>
            <person name="Thomas B.C."/>
            <person name="Malmstrom R."/>
            <person name="Stieglmeier M."/>
            <person name="Klingl A."/>
            <person name="Woyke T."/>
            <person name="Ryan C.M."/>
            <person name="Banfield J.F."/>
        </authorList>
    </citation>
    <scope>NUCLEOTIDE SEQUENCE [LARGE SCALE GENOMIC DNA]</scope>
</reference>
<gene>
    <name evidence="1" type="ORF">COT32_00355</name>
</gene>
<comment type="caution">
    <text evidence="1">The sequence shown here is derived from an EMBL/GenBank/DDBJ whole genome shotgun (WGS) entry which is preliminary data.</text>
</comment>
<evidence type="ECO:0000313" key="2">
    <source>
        <dbReference type="Proteomes" id="UP000231472"/>
    </source>
</evidence>
<proteinExistence type="predicted"/>
<name>A0A2H0YP99_9BACT</name>
<dbReference type="AlphaFoldDB" id="A0A2H0YP99"/>
<sequence>MKFFIKNTGENIVNVMRKIGYYFQTENQFIRPLERSGFPRFHLYISEKDDKLIFNLHLDQKRPIYKGTPAHSGEYEGKVVETEAERIKQIL</sequence>
<organism evidence="1 2">
    <name type="scientific">Candidatus Nealsonbacteria bacterium CG08_land_8_20_14_0_20_36_22</name>
    <dbReference type="NCBI Taxonomy" id="1974704"/>
    <lineage>
        <taxon>Bacteria</taxon>
        <taxon>Candidatus Nealsoniibacteriota</taxon>
    </lineage>
</organism>
<evidence type="ECO:0000313" key="1">
    <source>
        <dbReference type="EMBL" id="PIS40317.1"/>
    </source>
</evidence>